<evidence type="ECO:0000313" key="1">
    <source>
        <dbReference type="EMBL" id="EGH46138.1"/>
    </source>
</evidence>
<dbReference type="BioCyc" id="PSYR629263:G11X0-5343-MONOMER"/>
<evidence type="ECO:0000313" key="2">
    <source>
        <dbReference type="Proteomes" id="UP000004986"/>
    </source>
</evidence>
<keyword evidence="2" id="KW-1185">Reference proteome</keyword>
<feature type="non-terminal residue" evidence="1">
    <location>
        <position position="1"/>
    </location>
</feature>
<name>F3GGD8_PSESJ</name>
<protein>
    <submittedName>
        <fullName evidence="1">ISPsy24, transposase orfB</fullName>
    </submittedName>
</protein>
<proteinExistence type="predicted"/>
<accession>F3GGD8</accession>
<sequence>GNPRCRKRRYPNAERMVLRSRVNDLLTQSRSDAGSRSIMLMMKEYGMQIGRF</sequence>
<dbReference type="HOGENOM" id="CLU_3092283_0_0_6"/>
<gene>
    <name evidence="1" type="ORF">PSYPI_29049</name>
</gene>
<comment type="caution">
    <text evidence="1">The sequence shown here is derived from an EMBL/GenBank/DDBJ whole genome shotgun (WGS) entry which is preliminary data.</text>
</comment>
<dbReference type="AlphaFoldDB" id="F3GGD8"/>
<reference evidence="1 2" key="1">
    <citation type="journal article" date="2011" name="PLoS Pathog.">
        <title>Dynamic evolution of pathogenicity revealed by sequencing and comparative genomics of 19 Pseudomonas syringae isolates.</title>
        <authorList>
            <person name="Baltrus D.A."/>
            <person name="Nishimura M.T."/>
            <person name="Romanchuk A."/>
            <person name="Chang J.H."/>
            <person name="Mukhtar M.S."/>
            <person name="Cherkis K."/>
            <person name="Roach J."/>
            <person name="Grant S.R."/>
            <person name="Jones C.D."/>
            <person name="Dangl J.L."/>
        </authorList>
    </citation>
    <scope>NUCLEOTIDE SEQUENCE [LARGE SCALE GENOMIC DNA]</scope>
    <source>
        <strain evidence="1 2">1704B</strain>
    </source>
</reference>
<organism evidence="1 2">
    <name type="scientific">Pseudomonas syringae pv. pisi str. 1704B</name>
    <dbReference type="NCBI Taxonomy" id="629263"/>
    <lineage>
        <taxon>Bacteria</taxon>
        <taxon>Pseudomonadati</taxon>
        <taxon>Pseudomonadota</taxon>
        <taxon>Gammaproteobacteria</taxon>
        <taxon>Pseudomonadales</taxon>
        <taxon>Pseudomonadaceae</taxon>
        <taxon>Pseudomonas</taxon>
        <taxon>Pseudomonas syringae</taxon>
    </lineage>
</organism>
<dbReference type="EMBL" id="AEAI01001502">
    <property type="protein sequence ID" value="EGH46138.1"/>
    <property type="molecule type" value="Genomic_DNA"/>
</dbReference>
<dbReference type="Proteomes" id="UP000004986">
    <property type="component" value="Unassembled WGS sequence"/>
</dbReference>
<dbReference type="PATRIC" id="fig|629263.4.peg.4688"/>